<comment type="caution">
    <text evidence="1">The sequence shown here is derived from an EMBL/GenBank/DDBJ whole genome shotgun (WGS) entry which is preliminary data.</text>
</comment>
<sequence length="132" mass="14860">MVEDALKSMKNGTASGPEGIPVELIKYGPTKLKNMLASLFTSYINGKEISTQWKVAWITPIHKKGRKDVCSNYRCISVLGTLSRLYGTILKNLIEKEYGPYDLEEQAEIIEKKPATHNNKIHLLLNRPDTSL</sequence>
<dbReference type="AlphaFoldDB" id="A0A8K0CHU4"/>
<gene>
    <name evidence="1" type="ORF">ILUMI_20677</name>
</gene>
<keyword evidence="2" id="KW-1185">Reference proteome</keyword>
<organism evidence="1 2">
    <name type="scientific">Ignelater luminosus</name>
    <name type="common">Cucubano</name>
    <name type="synonym">Pyrophorus luminosus</name>
    <dbReference type="NCBI Taxonomy" id="2038154"/>
    <lineage>
        <taxon>Eukaryota</taxon>
        <taxon>Metazoa</taxon>
        <taxon>Ecdysozoa</taxon>
        <taxon>Arthropoda</taxon>
        <taxon>Hexapoda</taxon>
        <taxon>Insecta</taxon>
        <taxon>Pterygota</taxon>
        <taxon>Neoptera</taxon>
        <taxon>Endopterygota</taxon>
        <taxon>Coleoptera</taxon>
        <taxon>Polyphaga</taxon>
        <taxon>Elateriformia</taxon>
        <taxon>Elateroidea</taxon>
        <taxon>Elateridae</taxon>
        <taxon>Agrypninae</taxon>
        <taxon>Pyrophorini</taxon>
        <taxon>Ignelater</taxon>
    </lineage>
</organism>
<protein>
    <recommendedName>
        <fullName evidence="3">Reverse transcriptase</fullName>
    </recommendedName>
</protein>
<reference evidence="1" key="1">
    <citation type="submission" date="2019-08" db="EMBL/GenBank/DDBJ databases">
        <title>The genome of the North American firefly Photinus pyralis.</title>
        <authorList>
            <consortium name="Photinus pyralis genome working group"/>
            <person name="Fallon T.R."/>
            <person name="Sander Lower S.E."/>
            <person name="Weng J.-K."/>
        </authorList>
    </citation>
    <scope>NUCLEOTIDE SEQUENCE</scope>
    <source>
        <strain evidence="1">TRF0915ILg1</strain>
        <tissue evidence="1">Whole body</tissue>
    </source>
</reference>
<dbReference type="OrthoDB" id="6745707at2759"/>
<dbReference type="Proteomes" id="UP000801492">
    <property type="component" value="Unassembled WGS sequence"/>
</dbReference>
<evidence type="ECO:0008006" key="3">
    <source>
        <dbReference type="Google" id="ProtNLM"/>
    </source>
</evidence>
<evidence type="ECO:0000313" key="1">
    <source>
        <dbReference type="EMBL" id="KAF2885527.1"/>
    </source>
</evidence>
<proteinExistence type="predicted"/>
<accession>A0A8K0CHU4</accession>
<evidence type="ECO:0000313" key="2">
    <source>
        <dbReference type="Proteomes" id="UP000801492"/>
    </source>
</evidence>
<name>A0A8K0CHU4_IGNLU</name>
<dbReference type="EMBL" id="VTPC01089916">
    <property type="protein sequence ID" value="KAF2885527.1"/>
    <property type="molecule type" value="Genomic_DNA"/>
</dbReference>
<dbReference type="PANTHER" id="PTHR19446">
    <property type="entry name" value="REVERSE TRANSCRIPTASES"/>
    <property type="match status" value="1"/>
</dbReference>